<evidence type="ECO:0000313" key="2">
    <source>
        <dbReference type="Proteomes" id="UP000317122"/>
    </source>
</evidence>
<dbReference type="GO" id="GO:0008999">
    <property type="term" value="F:protein-N-terminal-alanine acetyltransferase activity"/>
    <property type="evidence" value="ECO:0007669"/>
    <property type="project" value="TreeGrafter"/>
</dbReference>
<reference evidence="1 2" key="1">
    <citation type="journal article" date="2015" name="Stand. Genomic Sci.">
        <title>Genomic Encyclopedia of Bacterial and Archaeal Type Strains, Phase III: the genomes of soil and plant-associated and newly described type strains.</title>
        <authorList>
            <person name="Whitman W.B."/>
            <person name="Woyke T."/>
            <person name="Klenk H.P."/>
            <person name="Zhou Y."/>
            <person name="Lilburn T.G."/>
            <person name="Beck B.J."/>
            <person name="De Vos P."/>
            <person name="Vandamme P."/>
            <person name="Eisen J.A."/>
            <person name="Garrity G."/>
            <person name="Hugenholtz P."/>
            <person name="Kyrpides N.C."/>
        </authorList>
    </citation>
    <scope>NUCLEOTIDE SEQUENCE [LARGE SCALE GENOMIC DNA]</scope>
    <source>
        <strain evidence="1 2">CGMCC 1.2546</strain>
    </source>
</reference>
<name>A0A562P7W7_9HYPH</name>
<gene>
    <name evidence="1" type="ORF">IQ26_01536</name>
</gene>
<proteinExistence type="predicted"/>
<dbReference type="Proteomes" id="UP000317122">
    <property type="component" value="Unassembled WGS sequence"/>
</dbReference>
<organism evidence="1 2">
    <name type="scientific">Mesorhizobium tianshanense</name>
    <dbReference type="NCBI Taxonomy" id="39844"/>
    <lineage>
        <taxon>Bacteria</taxon>
        <taxon>Pseudomonadati</taxon>
        <taxon>Pseudomonadota</taxon>
        <taxon>Alphaproteobacteria</taxon>
        <taxon>Hyphomicrobiales</taxon>
        <taxon>Phyllobacteriaceae</taxon>
        <taxon>Mesorhizobium</taxon>
    </lineage>
</organism>
<evidence type="ECO:0000313" key="1">
    <source>
        <dbReference type="EMBL" id="TWI40340.1"/>
    </source>
</evidence>
<dbReference type="PANTHER" id="PTHR43441">
    <property type="entry name" value="RIBOSOMAL-PROTEIN-SERINE ACETYLTRANSFERASE"/>
    <property type="match status" value="1"/>
</dbReference>
<dbReference type="InterPro" id="IPR051908">
    <property type="entry name" value="Ribosomal_N-acetyltransferase"/>
</dbReference>
<dbReference type="Gene3D" id="3.40.630.30">
    <property type="match status" value="1"/>
</dbReference>
<dbReference type="SUPFAM" id="SSF55729">
    <property type="entry name" value="Acyl-CoA N-acyltransferases (Nat)"/>
    <property type="match status" value="1"/>
</dbReference>
<sequence>MMGRYVTNEMLIPKTHGPQLWEALGGTELNDYVGFMNWPIISSESEFVGHLNQMTKSGGKRSLIDRLLSRPATSDIYAIVRDGRALGIRAYRSIDLNHRTVESGRVIKSRSLAGTLASLESTYLAMVRAFDECGFRRWESETSAENIAARRSMEKSGLTLEGIARSARQVHGRDCDLARYAITADDWPKAKAAMERKLYQGPAMDSPALAEH</sequence>
<keyword evidence="2" id="KW-1185">Reference proteome</keyword>
<protein>
    <submittedName>
        <fullName evidence="1">RimJ/RimL family protein N-acetyltransferase</fullName>
    </submittedName>
</protein>
<dbReference type="PANTHER" id="PTHR43441:SF2">
    <property type="entry name" value="FAMILY ACETYLTRANSFERASE, PUTATIVE (AFU_ORTHOLOGUE AFUA_7G00850)-RELATED"/>
    <property type="match status" value="1"/>
</dbReference>
<dbReference type="InterPro" id="IPR016181">
    <property type="entry name" value="Acyl_CoA_acyltransferase"/>
</dbReference>
<dbReference type="AlphaFoldDB" id="A0A562P7W7"/>
<comment type="caution">
    <text evidence="1">The sequence shown here is derived from an EMBL/GenBank/DDBJ whole genome shotgun (WGS) entry which is preliminary data.</text>
</comment>
<keyword evidence="1" id="KW-0808">Transferase</keyword>
<dbReference type="GO" id="GO:1990189">
    <property type="term" value="F:protein N-terminal-serine acetyltransferase activity"/>
    <property type="evidence" value="ECO:0007669"/>
    <property type="project" value="TreeGrafter"/>
</dbReference>
<dbReference type="EMBL" id="VLKT01000007">
    <property type="protein sequence ID" value="TWI40340.1"/>
    <property type="molecule type" value="Genomic_DNA"/>
</dbReference>
<accession>A0A562P7W7</accession>